<protein>
    <submittedName>
        <fullName evidence="1">Uncharacterized protein</fullName>
    </submittedName>
</protein>
<dbReference type="Pfam" id="PF13489">
    <property type="entry name" value="Methyltransf_23"/>
    <property type="match status" value="1"/>
</dbReference>
<dbReference type="SUPFAM" id="SSF53335">
    <property type="entry name" value="S-adenosyl-L-methionine-dependent methyltransferases"/>
    <property type="match status" value="1"/>
</dbReference>
<evidence type="ECO:0000313" key="1">
    <source>
        <dbReference type="EMBL" id="ANO50405.1"/>
    </source>
</evidence>
<organism evidence="1 2">
    <name type="scientific">Woeseia oceani</name>
    <dbReference type="NCBI Taxonomy" id="1548547"/>
    <lineage>
        <taxon>Bacteria</taxon>
        <taxon>Pseudomonadati</taxon>
        <taxon>Pseudomonadota</taxon>
        <taxon>Gammaproteobacteria</taxon>
        <taxon>Woeseiales</taxon>
        <taxon>Woeseiaceae</taxon>
        <taxon>Woeseia</taxon>
    </lineage>
</organism>
<dbReference type="AlphaFoldDB" id="A0A193LCZ5"/>
<gene>
    <name evidence="1" type="ORF">BA177_03545</name>
</gene>
<dbReference type="CDD" id="cd02440">
    <property type="entry name" value="AdoMet_MTases"/>
    <property type="match status" value="1"/>
</dbReference>
<dbReference type="KEGG" id="woc:BA177_03545"/>
<sequence>MSDGRNRDLHYYRCRHCALWNYDLSLGLDQTQYTERYVSPLDPDHKSNKDVAQSWRFLKPHLAETGRIMDIGCGNACLLHLAREAGWQVQGMELSASAAEAIRRDQGIDVTVANFLEYENAEGQCYDVVVLRHVLEHLPDSVLAMQKIAALLKPGGLALLEFPNTRSFSYALKRFLKNRGLRNRKYSDAWRPGHCNEFCRQSFEVLLQKTGFELVVWQTYSSKPLADAFYRLFPVASKARALVRYRP</sequence>
<accession>A0A193LCZ5</accession>
<dbReference type="EMBL" id="CP016268">
    <property type="protein sequence ID" value="ANO50405.1"/>
    <property type="molecule type" value="Genomic_DNA"/>
</dbReference>
<evidence type="ECO:0000313" key="2">
    <source>
        <dbReference type="Proteomes" id="UP000092695"/>
    </source>
</evidence>
<dbReference type="Gene3D" id="3.40.50.150">
    <property type="entry name" value="Vaccinia Virus protein VP39"/>
    <property type="match status" value="1"/>
</dbReference>
<keyword evidence="2" id="KW-1185">Reference proteome</keyword>
<dbReference type="PANTHER" id="PTHR43861">
    <property type="entry name" value="TRANS-ACONITATE 2-METHYLTRANSFERASE-RELATED"/>
    <property type="match status" value="1"/>
</dbReference>
<dbReference type="InterPro" id="IPR029063">
    <property type="entry name" value="SAM-dependent_MTases_sf"/>
</dbReference>
<dbReference type="STRING" id="1548547.BA177_03545"/>
<dbReference type="Proteomes" id="UP000092695">
    <property type="component" value="Chromosome"/>
</dbReference>
<proteinExistence type="predicted"/>
<reference evidence="1 2" key="1">
    <citation type="submission" date="2016-06" db="EMBL/GenBank/DDBJ databases">
        <title>Complete genome sequence of a deep-branching marine Gamma Proteobacterium Woeseia oceani type strain XK5.</title>
        <authorList>
            <person name="Mu D."/>
            <person name="Du Z."/>
        </authorList>
    </citation>
    <scope>NUCLEOTIDE SEQUENCE [LARGE SCALE GENOMIC DNA]</scope>
    <source>
        <strain evidence="1 2">XK5</strain>
    </source>
</reference>
<name>A0A193LCZ5_9GAMM</name>